<accession>A0ABS5L0Q7</accession>
<keyword evidence="2" id="KW-0645">Protease</keyword>
<sequence>MPLQRRRRRAAVTSVCAAALILTAIPTSTAFAAAPPAAASPATGDQPVIVVMANQYANLPDTAASPGVKQAAIASAQAPLLRSLKSAGGRNVRPLSVINALSATVSPAEEQALRSDPAVAEVVPDSAIKVRTGSALPGLPSAAKGGPTASVSGAGAGAATLPQGTCAANGGVQLNPEATEAVKADSDVPGAKTARSLGFTGAGVTVGDIAAEMDVNTPDLIRPDGSHVISDYQDFTGEGGDVNGGNEIESLLDDGMIAAQGDHVYNLQDYTASALGKPCLIRLEGVAPGVTLDAYKVYGENDYTTTSAFLEAIDHAVSVDHVNVLNEEAGSFPMPDTSADLIKAANAAAMAAGVTITVPSYDAGDQNTIWSPASQPGIIAVGASTTFRSYAQSDTVGFDNIGATGYVSDNISSLSSGGATEQGRSISVVAPGDLDWMICTADKAAAPNCTNTLGKPSPVLQEGGTSEAGPLVAGVAALVIQAYRAGHAGASPTPALVDQLIESTADDLDVVGSEQGSGLVDAYRAVQAAKSVRTPDGAGQATGNTLVMSADQFDATAAPGSVQHFSTSLTNTGTSTQTVSLGGRTLSPSVDVANRTVQLANGGSTYVDQSGAANNYLKVTFQVPPGQDRLDSNIAWPGTGQPAVNLVLLDPSGELTANSLPNGNGNHGHVDVHNPVPGTWTAVISDFAGTAGYTGKVLFNAAVARFVPFGQVSPSTVTLRPGQSTNIAVSAKTPARAGDLSASLTVSSPQSGRSSIPMTLRSEVAVAGGGVFASDIQGGNGRGQVPAQSEFFVVNVPAGKPALDVRTALADHRTDPYYVYLVSPDGQNPARASNLTPEGSGSTQTTVASPGTQLSVLKPRAGQWTIIVTFTNPVSGDALDTPFTGEVDFHGLGATATGVPQGGVFAHGKPVTMSFTVHNTSQGIESYFLDSRLDQYVTMPLASTTPTANLTLPLAGTTPAPQWIVPTQTSQLSMAAVSTAPIQFDSSPFNGDPDVGSTAVGNNAFAGYQPPHTGESVTQGDWDLIPQPSGAFGATTGTANSTATLSMTAVSQAFNADAVSSTGDLWQAGVNPGAAFTPVIVQPGGQATVTLTVTPSQVPGTAVSGVVYLDDASALSNNGPSPTGDELAAFPYHYTVQ</sequence>
<dbReference type="Proteomes" id="UP000730482">
    <property type="component" value="Unassembled WGS sequence"/>
</dbReference>
<proteinExistence type="inferred from homology"/>
<feature type="region of interest" description="Disordered" evidence="6">
    <location>
        <begin position="828"/>
        <end position="848"/>
    </location>
</feature>
<dbReference type="Gene3D" id="3.40.50.200">
    <property type="entry name" value="Peptidase S8/S53 domain"/>
    <property type="match status" value="1"/>
</dbReference>
<evidence type="ECO:0000256" key="3">
    <source>
        <dbReference type="ARBA" id="ARBA00022801"/>
    </source>
</evidence>
<evidence type="ECO:0000256" key="5">
    <source>
        <dbReference type="PROSITE-ProRule" id="PRU01240"/>
    </source>
</evidence>
<name>A0ABS5L0Q7_9ACTN</name>
<evidence type="ECO:0000256" key="2">
    <source>
        <dbReference type="ARBA" id="ARBA00022670"/>
    </source>
</evidence>
<feature type="signal peptide" evidence="7">
    <location>
        <begin position="1"/>
        <end position="32"/>
    </location>
</feature>
<dbReference type="PANTHER" id="PTHR43806">
    <property type="entry name" value="PEPTIDASE S8"/>
    <property type="match status" value="1"/>
</dbReference>
<evidence type="ECO:0000256" key="1">
    <source>
        <dbReference type="ARBA" id="ARBA00011073"/>
    </source>
</evidence>
<dbReference type="InterPro" id="IPR036852">
    <property type="entry name" value="Peptidase_S8/S53_dom_sf"/>
</dbReference>
<keyword evidence="7" id="KW-0732">Signal</keyword>
<evidence type="ECO:0008006" key="10">
    <source>
        <dbReference type="Google" id="ProtNLM"/>
    </source>
</evidence>
<keyword evidence="9" id="KW-1185">Reference proteome</keyword>
<evidence type="ECO:0000256" key="7">
    <source>
        <dbReference type="SAM" id="SignalP"/>
    </source>
</evidence>
<dbReference type="Gene3D" id="2.60.120.380">
    <property type="match status" value="1"/>
</dbReference>
<keyword evidence="4" id="KW-0720">Serine protease</keyword>
<comment type="caution">
    <text evidence="8">The sequence shown here is derived from an EMBL/GenBank/DDBJ whole genome shotgun (WGS) entry which is preliminary data.</text>
</comment>
<dbReference type="RefSeq" id="WP_212016850.1">
    <property type="nucleotide sequence ID" value="NZ_JAAFYZ010000157.1"/>
</dbReference>
<evidence type="ECO:0000313" key="9">
    <source>
        <dbReference type="Proteomes" id="UP000730482"/>
    </source>
</evidence>
<evidence type="ECO:0000256" key="4">
    <source>
        <dbReference type="ARBA" id="ARBA00022825"/>
    </source>
</evidence>
<dbReference type="InterPro" id="IPR015500">
    <property type="entry name" value="Peptidase_S8_subtilisin-rel"/>
</dbReference>
<feature type="chain" id="PRO_5047290952" description="Peptidase S8 and S53 subtilisin kexin sedolisin" evidence="7">
    <location>
        <begin position="33"/>
        <end position="1137"/>
    </location>
</feature>
<reference evidence="8 9" key="1">
    <citation type="submission" date="2020-02" db="EMBL/GenBank/DDBJ databases">
        <title>Acidophilic actinobacteria isolated from forest soil.</title>
        <authorList>
            <person name="Golinska P."/>
        </authorList>
    </citation>
    <scope>NUCLEOTIDE SEQUENCE [LARGE SCALE GENOMIC DNA]</scope>
    <source>
        <strain evidence="8 9">NL8</strain>
    </source>
</reference>
<dbReference type="PANTHER" id="PTHR43806:SF11">
    <property type="entry name" value="CEREVISIN-RELATED"/>
    <property type="match status" value="1"/>
</dbReference>
<dbReference type="PROSITE" id="PS51892">
    <property type="entry name" value="SUBTILASE"/>
    <property type="match status" value="1"/>
</dbReference>
<dbReference type="PROSITE" id="PS00138">
    <property type="entry name" value="SUBTILASE_SER"/>
    <property type="match status" value="1"/>
</dbReference>
<evidence type="ECO:0000256" key="6">
    <source>
        <dbReference type="SAM" id="MobiDB-lite"/>
    </source>
</evidence>
<comment type="similarity">
    <text evidence="1 5">Belongs to the peptidase S8 family.</text>
</comment>
<organism evidence="8 9">
    <name type="scientific">Catenulispora pinistramenti</name>
    <dbReference type="NCBI Taxonomy" id="2705254"/>
    <lineage>
        <taxon>Bacteria</taxon>
        <taxon>Bacillati</taxon>
        <taxon>Actinomycetota</taxon>
        <taxon>Actinomycetes</taxon>
        <taxon>Catenulisporales</taxon>
        <taxon>Catenulisporaceae</taxon>
        <taxon>Catenulispora</taxon>
    </lineage>
</organism>
<dbReference type="PRINTS" id="PR00723">
    <property type="entry name" value="SUBTILISIN"/>
</dbReference>
<comment type="caution">
    <text evidence="5">Lacks conserved residue(s) required for the propagation of feature annotation.</text>
</comment>
<keyword evidence="3" id="KW-0378">Hydrolase</keyword>
<feature type="compositionally biased region" description="Polar residues" evidence="6">
    <location>
        <begin position="830"/>
        <end position="848"/>
    </location>
</feature>
<dbReference type="InterPro" id="IPR023828">
    <property type="entry name" value="Peptidase_S8_Ser-AS"/>
</dbReference>
<gene>
    <name evidence="8" type="ORF">KGQ19_33745</name>
</gene>
<evidence type="ECO:0000313" key="8">
    <source>
        <dbReference type="EMBL" id="MBS2551839.1"/>
    </source>
</evidence>
<dbReference type="InterPro" id="IPR050131">
    <property type="entry name" value="Peptidase_S8_subtilisin-like"/>
</dbReference>
<protein>
    <recommendedName>
        <fullName evidence="10">Peptidase S8 and S53 subtilisin kexin sedolisin</fullName>
    </recommendedName>
</protein>
<dbReference type="EMBL" id="JAAFYZ010000157">
    <property type="protein sequence ID" value="MBS2551839.1"/>
    <property type="molecule type" value="Genomic_DNA"/>
</dbReference>
<dbReference type="SUPFAM" id="SSF52743">
    <property type="entry name" value="Subtilisin-like"/>
    <property type="match status" value="1"/>
</dbReference>